<comment type="caution">
    <text evidence="4">The sequence shown here is derived from an EMBL/GenBank/DDBJ whole genome shotgun (WGS) entry which is preliminary data.</text>
</comment>
<protein>
    <submittedName>
        <fullName evidence="4">FAD-dependent monooxygenase</fullName>
    </submittedName>
</protein>
<gene>
    <name evidence="4" type="ORF">ACFSVL_33645</name>
</gene>
<feature type="domain" description="FAD-binding" evidence="3">
    <location>
        <begin position="5"/>
        <end position="367"/>
    </location>
</feature>
<dbReference type="Pfam" id="PF21274">
    <property type="entry name" value="Rng_hyd_C"/>
    <property type="match status" value="1"/>
</dbReference>
<dbReference type="Gene3D" id="3.30.9.10">
    <property type="entry name" value="D-Amino Acid Oxidase, subunit A, domain 2"/>
    <property type="match status" value="1"/>
</dbReference>
<keyword evidence="1" id="KW-0285">Flavoprotein</keyword>
<evidence type="ECO:0000256" key="1">
    <source>
        <dbReference type="ARBA" id="ARBA00022630"/>
    </source>
</evidence>
<dbReference type="GO" id="GO:0004497">
    <property type="term" value="F:monooxygenase activity"/>
    <property type="evidence" value="ECO:0007669"/>
    <property type="project" value="UniProtKB-KW"/>
</dbReference>
<dbReference type="Proteomes" id="UP001597483">
    <property type="component" value="Unassembled WGS sequence"/>
</dbReference>
<keyword evidence="2" id="KW-0274">FAD</keyword>
<evidence type="ECO:0000256" key="2">
    <source>
        <dbReference type="ARBA" id="ARBA00022827"/>
    </source>
</evidence>
<dbReference type="Pfam" id="PF01494">
    <property type="entry name" value="FAD_binding_3"/>
    <property type="match status" value="1"/>
</dbReference>
<dbReference type="RefSeq" id="WP_378310016.1">
    <property type="nucleotide sequence ID" value="NZ_JBHUKS010000026.1"/>
</dbReference>
<accession>A0ABW5HH16</accession>
<dbReference type="SUPFAM" id="SSF51905">
    <property type="entry name" value="FAD/NAD(P)-binding domain"/>
    <property type="match status" value="1"/>
</dbReference>
<organism evidence="4 5">
    <name type="scientific">Amycolatopsis silviterrae</name>
    <dbReference type="NCBI Taxonomy" id="1656914"/>
    <lineage>
        <taxon>Bacteria</taxon>
        <taxon>Bacillati</taxon>
        <taxon>Actinomycetota</taxon>
        <taxon>Actinomycetes</taxon>
        <taxon>Pseudonocardiales</taxon>
        <taxon>Pseudonocardiaceae</taxon>
        <taxon>Amycolatopsis</taxon>
    </lineage>
</organism>
<keyword evidence="5" id="KW-1185">Reference proteome</keyword>
<dbReference type="InterPro" id="IPR036188">
    <property type="entry name" value="FAD/NAD-bd_sf"/>
</dbReference>
<dbReference type="InterPro" id="IPR050641">
    <property type="entry name" value="RIFMO-like"/>
</dbReference>
<dbReference type="PRINTS" id="PR00420">
    <property type="entry name" value="RNGMNOXGNASE"/>
</dbReference>
<dbReference type="PANTHER" id="PTHR43004">
    <property type="entry name" value="TRK SYSTEM POTASSIUM UPTAKE PROTEIN"/>
    <property type="match status" value="1"/>
</dbReference>
<dbReference type="InterPro" id="IPR002938">
    <property type="entry name" value="FAD-bd"/>
</dbReference>
<keyword evidence="4" id="KW-0503">Monooxygenase</keyword>
<dbReference type="PANTHER" id="PTHR43004:SF8">
    <property type="entry name" value="FAD-BINDING DOMAIN-CONTAINING PROTEIN-RELATED"/>
    <property type="match status" value="1"/>
</dbReference>
<dbReference type="Gene3D" id="3.50.50.60">
    <property type="entry name" value="FAD/NAD(P)-binding domain"/>
    <property type="match status" value="1"/>
</dbReference>
<proteinExistence type="predicted"/>
<keyword evidence="4" id="KW-0560">Oxidoreductase</keyword>
<dbReference type="EMBL" id="JBHUKS010000026">
    <property type="protein sequence ID" value="MFD2472381.1"/>
    <property type="molecule type" value="Genomic_DNA"/>
</dbReference>
<reference evidence="5" key="1">
    <citation type="journal article" date="2019" name="Int. J. Syst. Evol. Microbiol.">
        <title>The Global Catalogue of Microorganisms (GCM) 10K type strain sequencing project: providing services to taxonomists for standard genome sequencing and annotation.</title>
        <authorList>
            <consortium name="The Broad Institute Genomics Platform"/>
            <consortium name="The Broad Institute Genome Sequencing Center for Infectious Disease"/>
            <person name="Wu L."/>
            <person name="Ma J."/>
        </authorList>
    </citation>
    <scope>NUCLEOTIDE SEQUENCE [LARGE SCALE GENOMIC DNA]</scope>
    <source>
        <strain evidence="5">CGMCC 4.7641</strain>
    </source>
</reference>
<evidence type="ECO:0000313" key="4">
    <source>
        <dbReference type="EMBL" id="MFD2472381.1"/>
    </source>
</evidence>
<evidence type="ECO:0000259" key="3">
    <source>
        <dbReference type="Pfam" id="PF01494"/>
    </source>
</evidence>
<evidence type="ECO:0000313" key="5">
    <source>
        <dbReference type="Proteomes" id="UP001597483"/>
    </source>
</evidence>
<name>A0ABW5HH16_9PSEU</name>
<dbReference type="Gene3D" id="3.40.30.120">
    <property type="match status" value="1"/>
</dbReference>
<sequence>MSAFETDVLIVGAGPAGLTASALLAAQGVRAVTITKYPGTAHSPRAHITNQRTMEVFRDLGIEDAVREVAVPNELMGDNVWATSFAGQELARLKTWGSGTARHADYTAASPSAMCNIPQHILEPVLRAGAERHGADLRFSTELVRISQTPDAVHAVVADRETGATEEIVARYVIGADGGRSTVAEQLGFAFDGESGLGRAANVWLEADLTRYTAHRPGTLYWMCQPGNDYWVGSGTFICVKPWTEWVMLFMYDPAEGEPDLSPGAVRARASTIIGDPDVEIRIKAVSEWQINHLVARSYRRGRAFLAGDAAHRHPPANGLGTNTSVQDAFNLAWKLASVLRGEAGEALLDTYDAERQPVGKQVVDRAMRSVEDMRPISQAFGFRPGQSAEEGWRSLAGLAADTPEGRARRAELREAVELQNYQFNAHGVELGQRYASAAVLSDGTPWPAPSRDAELYYQATSHPGARLPHAWLEHAGTPVSTVDITGHGQFTVLTGIGGQDWLDAAGKLATEFAIDLAARQIGLGREYTDPLGDWERVREITDGGCLLVRPDHHVAWRSADLADDPAGTLREVLRQVLAR</sequence>